<name>A0A5N6WSI2_9EURO</name>
<feature type="chain" id="PRO_5024984602" description="Secreted protein" evidence="1">
    <location>
        <begin position="22"/>
        <end position="93"/>
    </location>
</feature>
<gene>
    <name evidence="2" type="ORF">BDV39DRAFT_181714</name>
</gene>
<reference evidence="3" key="1">
    <citation type="submission" date="2019-04" db="EMBL/GenBank/DDBJ databases">
        <title>Friends and foes A comparative genomics studyof 23 Aspergillus species from section Flavi.</title>
        <authorList>
            <consortium name="DOE Joint Genome Institute"/>
            <person name="Kjaerbolling I."/>
            <person name="Vesth T."/>
            <person name="Frisvad J.C."/>
            <person name="Nybo J.L."/>
            <person name="Theobald S."/>
            <person name="Kildgaard S."/>
            <person name="Isbrandt T."/>
            <person name="Kuo A."/>
            <person name="Sato A."/>
            <person name="Lyhne E.K."/>
            <person name="Kogle M.E."/>
            <person name="Wiebenga A."/>
            <person name="Kun R.S."/>
            <person name="Lubbers R.J."/>
            <person name="Makela M.R."/>
            <person name="Barry K."/>
            <person name="Chovatia M."/>
            <person name="Clum A."/>
            <person name="Daum C."/>
            <person name="Haridas S."/>
            <person name="He G."/>
            <person name="LaButti K."/>
            <person name="Lipzen A."/>
            <person name="Mondo S."/>
            <person name="Riley R."/>
            <person name="Salamov A."/>
            <person name="Simmons B.A."/>
            <person name="Magnuson J.K."/>
            <person name="Henrissat B."/>
            <person name="Mortensen U.H."/>
            <person name="Larsen T.O."/>
            <person name="Devries R.P."/>
            <person name="Grigoriev I.V."/>
            <person name="Machida M."/>
            <person name="Baker S.E."/>
            <person name="Andersen M.R."/>
        </authorList>
    </citation>
    <scope>NUCLEOTIDE SEQUENCE [LARGE SCALE GENOMIC DNA]</scope>
    <source>
        <strain evidence="3">CBS 130017</strain>
    </source>
</reference>
<sequence length="93" mass="10559">MKGQLITSELFSLCLLSCSGSQRVNVAKKGQCVHDADNVRGKDGGEKMEIGCWRCKRRGKSTCSDRRTKRGENERRLCILIDILDNHEIDPFF</sequence>
<evidence type="ECO:0008006" key="4">
    <source>
        <dbReference type="Google" id="ProtNLM"/>
    </source>
</evidence>
<keyword evidence="1" id="KW-0732">Signal</keyword>
<accession>A0A5N6WSI2</accession>
<organism evidence="2 3">
    <name type="scientific">Aspergillus sergii</name>
    <dbReference type="NCBI Taxonomy" id="1034303"/>
    <lineage>
        <taxon>Eukaryota</taxon>
        <taxon>Fungi</taxon>
        <taxon>Dikarya</taxon>
        <taxon>Ascomycota</taxon>
        <taxon>Pezizomycotina</taxon>
        <taxon>Eurotiomycetes</taxon>
        <taxon>Eurotiomycetidae</taxon>
        <taxon>Eurotiales</taxon>
        <taxon>Aspergillaceae</taxon>
        <taxon>Aspergillus</taxon>
        <taxon>Aspergillus subgen. Circumdati</taxon>
    </lineage>
</organism>
<proteinExistence type="predicted"/>
<feature type="signal peptide" evidence="1">
    <location>
        <begin position="1"/>
        <end position="21"/>
    </location>
</feature>
<evidence type="ECO:0000313" key="2">
    <source>
        <dbReference type="EMBL" id="KAE8323733.1"/>
    </source>
</evidence>
<dbReference type="AlphaFoldDB" id="A0A5N6WSI2"/>
<dbReference type="Proteomes" id="UP000325945">
    <property type="component" value="Unassembled WGS sequence"/>
</dbReference>
<protein>
    <recommendedName>
        <fullName evidence="4">Secreted protein</fullName>
    </recommendedName>
</protein>
<evidence type="ECO:0000313" key="3">
    <source>
        <dbReference type="Proteomes" id="UP000325945"/>
    </source>
</evidence>
<dbReference type="EMBL" id="ML741826">
    <property type="protein sequence ID" value="KAE8323733.1"/>
    <property type="molecule type" value="Genomic_DNA"/>
</dbReference>
<evidence type="ECO:0000256" key="1">
    <source>
        <dbReference type="SAM" id="SignalP"/>
    </source>
</evidence>
<keyword evidence="3" id="KW-1185">Reference proteome</keyword>